<gene>
    <name evidence="1" type="ORF">QFC19_004816</name>
</gene>
<accession>A0ACC2VTD4</accession>
<keyword evidence="2" id="KW-1185">Reference proteome</keyword>
<evidence type="ECO:0000313" key="2">
    <source>
        <dbReference type="Proteomes" id="UP001241377"/>
    </source>
</evidence>
<protein>
    <submittedName>
        <fullName evidence="1">Uncharacterized protein</fullName>
    </submittedName>
</protein>
<sequence length="847" mass="94702">MKAVHDNAPREVNNWKVYSLAMVACMAAVMIGYDSAFIGTSISLKSFKDEFGLNTNTSAFLSANIVSTYQAGCFFGALCGYPMGYFLGRRWGLFAAAMVFNVGAVLQVVSSEKTGLGIMYAGRAIVGWGVGVASNLTPVYVAEISPPAIRGRLMGLYEAGWQVGAVVGRTNEKTSDERFITVASKDRNAIALKNLATIRGLDTEHPYLLTEMADIHNSLERDRAVTGAGFTGPIKALFQSKAYLRRLGIAVMLFACQNGTGINAINYYSPTIFKSIGVTGTNTSLFTTGIFGIIKFLGAIVWLLFLVDRFGRRAMLFVGSIGGAISMYYLGAYIAIAKPQLHPTTKLSSGGISAMFFFYLWTIFYSPSWNGTPWVYGAEIFPTYIRAATQSFVAASNWLFAFLIARFTPQMFQKMGYGVYLLFASLMILSIFFVYFIVPETSGVPLERMDELFDPSLKPWQAHGIVMGRHNDAHETRQSENASVEQEKVADEEDVKQRSDHVECPASDHGQRAHSGPNLAALRRYAHHSVQVADCSTRQFNEFERSERKLGEILDLWEKKGGRSGQLYVKDWHQMLLLEQDGGNQSQIYTTPDIFKGVLPYNALVKEVSTLLVSEHVVDTIMLSDDWMTHHALSRSPRDDYRFTYAGPGGTFTPLHRDVYGSYSWSSNIVGRKCWWLIPPEHTELFRVRNSGEDVIFDIREVDKTLWKDKVFVVEQQAGETIFVPSGWYHQVENLDFCISINQNFASSHIMPQIYHNLLHSLRRVEDAISDVKILLQEQALKTAKTMMPGSAEDTLSWESEWFEQVQSLLEMDAGWGLRGFWAMVAYNLRVGVFVVVGPRRAGIPDN</sequence>
<dbReference type="EMBL" id="JASBWR010000052">
    <property type="protein sequence ID" value="KAJ9102269.1"/>
    <property type="molecule type" value="Genomic_DNA"/>
</dbReference>
<name>A0ACC2VTD4_9TREE</name>
<reference evidence="1" key="1">
    <citation type="submission" date="2023-04" db="EMBL/GenBank/DDBJ databases">
        <title>Draft Genome sequencing of Naganishia species isolated from polar environments using Oxford Nanopore Technology.</title>
        <authorList>
            <person name="Leo P."/>
            <person name="Venkateswaran K."/>
        </authorList>
    </citation>
    <scope>NUCLEOTIDE SEQUENCE</scope>
    <source>
        <strain evidence="1">MNA-CCFEE 5261</strain>
    </source>
</reference>
<organism evidence="1 2">
    <name type="scientific">Naganishia cerealis</name>
    <dbReference type="NCBI Taxonomy" id="610337"/>
    <lineage>
        <taxon>Eukaryota</taxon>
        <taxon>Fungi</taxon>
        <taxon>Dikarya</taxon>
        <taxon>Basidiomycota</taxon>
        <taxon>Agaricomycotina</taxon>
        <taxon>Tremellomycetes</taxon>
        <taxon>Filobasidiales</taxon>
        <taxon>Filobasidiaceae</taxon>
        <taxon>Naganishia</taxon>
    </lineage>
</organism>
<evidence type="ECO:0000313" key="1">
    <source>
        <dbReference type="EMBL" id="KAJ9102269.1"/>
    </source>
</evidence>
<dbReference type="Proteomes" id="UP001241377">
    <property type="component" value="Unassembled WGS sequence"/>
</dbReference>
<proteinExistence type="predicted"/>
<comment type="caution">
    <text evidence="1">The sequence shown here is derived from an EMBL/GenBank/DDBJ whole genome shotgun (WGS) entry which is preliminary data.</text>
</comment>